<evidence type="ECO:0000313" key="3">
    <source>
        <dbReference type="Proteomes" id="UP000320011"/>
    </source>
</evidence>
<dbReference type="PANTHER" id="PTHR31527">
    <property type="entry name" value="RE64534P"/>
    <property type="match status" value="1"/>
</dbReference>
<dbReference type="OrthoDB" id="9772660at2"/>
<dbReference type="Pfam" id="PF09347">
    <property type="entry name" value="DUF1989"/>
    <property type="match status" value="1"/>
</dbReference>
<dbReference type="EMBL" id="VJWX01000478">
    <property type="protein sequence ID" value="TVT26882.1"/>
    <property type="molecule type" value="Genomic_DNA"/>
</dbReference>
<reference evidence="2 3" key="2">
    <citation type="submission" date="2019-08" db="EMBL/GenBank/DDBJ databases">
        <title>Amycolatopsis acidicola sp. nov., isolated from peat swamp forest soil.</title>
        <authorList>
            <person name="Srisuk N."/>
        </authorList>
    </citation>
    <scope>NUCLEOTIDE SEQUENCE [LARGE SCALE GENOMIC DNA]</scope>
    <source>
        <strain evidence="2 3">TBRC 6029</strain>
    </source>
</reference>
<accession>A0A558ARK1</accession>
<proteinExistence type="predicted"/>
<dbReference type="InterPro" id="IPR018959">
    <property type="entry name" value="DUF1989"/>
</dbReference>
<dbReference type="Proteomes" id="UP000320011">
    <property type="component" value="Unassembled WGS sequence"/>
</dbReference>
<protein>
    <submittedName>
        <fullName evidence="2">DUF1989 domain-containing protein</fullName>
    </submittedName>
</protein>
<gene>
    <name evidence="2" type="ORF">FNH05_31050</name>
</gene>
<name>A0A558ARK1_9PSEU</name>
<reference evidence="2 3" key="1">
    <citation type="submission" date="2019-07" db="EMBL/GenBank/DDBJ databases">
        <authorList>
            <person name="Duangmal K."/>
            <person name="Teo W.F.A."/>
        </authorList>
    </citation>
    <scope>NUCLEOTIDE SEQUENCE [LARGE SCALE GENOMIC DNA]</scope>
    <source>
        <strain evidence="2 3">TBRC 6029</strain>
    </source>
</reference>
<feature type="domain" description="DUF1989" evidence="1">
    <location>
        <begin position="9"/>
        <end position="181"/>
    </location>
</feature>
<dbReference type="RefSeq" id="WP_144592414.1">
    <property type="nucleotide sequence ID" value="NZ_VJWX01000478.1"/>
</dbReference>
<dbReference type="PANTHER" id="PTHR31527:SF0">
    <property type="entry name" value="RE64534P"/>
    <property type="match status" value="1"/>
</dbReference>
<dbReference type="InterPro" id="IPR017792">
    <property type="entry name" value="UAAP1"/>
</dbReference>
<evidence type="ECO:0000259" key="1">
    <source>
        <dbReference type="Pfam" id="PF09347"/>
    </source>
</evidence>
<dbReference type="NCBIfam" id="TIGR03425">
    <property type="entry name" value="urea_degr_2"/>
    <property type="match status" value="1"/>
</dbReference>
<comment type="caution">
    <text evidence="2">The sequence shown here is derived from an EMBL/GenBank/DDBJ whole genome shotgun (WGS) entry which is preliminary data.</text>
</comment>
<sequence length="235" mass="25028">MSEVLLSHEIPGGAAWSVLIRAGRELRLTALGAGANCSTLLFAAHHPVDRLNVPDTLKAQMSARIRPPMVLMSDRGTALCSVTGSSLDWHDALCGHSCDPHVARFGPSAYTGDRNQWRRSARAGLLGELRKHGRGPADLHACVNFFSKAATSGDPRGSLAFVPGHAADGDWVSLRAELDLLVVLSTSPHPLDPRWAPAAVRAEVSTAPPVGEDDPSRTFRAESARALRAAREVLA</sequence>
<organism evidence="2 3">
    <name type="scientific">Amycolatopsis rhizosphaerae</name>
    <dbReference type="NCBI Taxonomy" id="2053003"/>
    <lineage>
        <taxon>Bacteria</taxon>
        <taxon>Bacillati</taxon>
        <taxon>Actinomycetota</taxon>
        <taxon>Actinomycetes</taxon>
        <taxon>Pseudonocardiales</taxon>
        <taxon>Pseudonocardiaceae</taxon>
        <taxon>Amycolatopsis</taxon>
    </lineage>
</organism>
<dbReference type="AlphaFoldDB" id="A0A558ARK1"/>
<evidence type="ECO:0000313" key="2">
    <source>
        <dbReference type="EMBL" id="TVT26882.1"/>
    </source>
</evidence>
<keyword evidence="3" id="KW-1185">Reference proteome</keyword>